<dbReference type="Proteomes" id="UP001187192">
    <property type="component" value="Unassembled WGS sequence"/>
</dbReference>
<comment type="caution">
    <text evidence="2">The sequence shown here is derived from an EMBL/GenBank/DDBJ whole genome shotgun (WGS) entry which is preliminary data.</text>
</comment>
<gene>
    <name evidence="2" type="ORF">TIFTF001_002029</name>
</gene>
<organism evidence="2 3">
    <name type="scientific">Ficus carica</name>
    <name type="common">Common fig</name>
    <dbReference type="NCBI Taxonomy" id="3494"/>
    <lineage>
        <taxon>Eukaryota</taxon>
        <taxon>Viridiplantae</taxon>
        <taxon>Streptophyta</taxon>
        <taxon>Embryophyta</taxon>
        <taxon>Tracheophyta</taxon>
        <taxon>Spermatophyta</taxon>
        <taxon>Magnoliopsida</taxon>
        <taxon>eudicotyledons</taxon>
        <taxon>Gunneridae</taxon>
        <taxon>Pentapetalae</taxon>
        <taxon>rosids</taxon>
        <taxon>fabids</taxon>
        <taxon>Rosales</taxon>
        <taxon>Moraceae</taxon>
        <taxon>Ficeae</taxon>
        <taxon>Ficus</taxon>
    </lineage>
</organism>
<feature type="region of interest" description="Disordered" evidence="1">
    <location>
        <begin position="1"/>
        <end position="22"/>
    </location>
</feature>
<evidence type="ECO:0000313" key="3">
    <source>
        <dbReference type="Proteomes" id="UP001187192"/>
    </source>
</evidence>
<sequence length="92" mass="9933">MPCRSLSSPSPKPATPSLSLLQPRPHPLPLSLSLLAVAQAGWLSLSLLAVAQAAITFFPTPSLTRVLGPQNEYSLGILIFGPRTRYESYFNL</sequence>
<proteinExistence type="predicted"/>
<dbReference type="AlphaFoldDB" id="A0AA87Z238"/>
<protein>
    <submittedName>
        <fullName evidence="2">Uncharacterized protein</fullName>
    </submittedName>
</protein>
<reference evidence="2" key="1">
    <citation type="submission" date="2023-07" db="EMBL/GenBank/DDBJ databases">
        <title>draft genome sequence of fig (Ficus carica).</title>
        <authorList>
            <person name="Takahashi T."/>
            <person name="Nishimura K."/>
        </authorList>
    </citation>
    <scope>NUCLEOTIDE SEQUENCE</scope>
</reference>
<keyword evidence="3" id="KW-1185">Reference proteome</keyword>
<accession>A0AA87Z238</accession>
<evidence type="ECO:0000313" key="2">
    <source>
        <dbReference type="EMBL" id="GMN28379.1"/>
    </source>
</evidence>
<name>A0AA87Z238_FICCA</name>
<dbReference type="EMBL" id="BTGU01000002">
    <property type="protein sequence ID" value="GMN28379.1"/>
    <property type="molecule type" value="Genomic_DNA"/>
</dbReference>
<evidence type="ECO:0000256" key="1">
    <source>
        <dbReference type="SAM" id="MobiDB-lite"/>
    </source>
</evidence>